<dbReference type="InterPro" id="IPR005149">
    <property type="entry name" value="Tscrpt_reg_PadR_N"/>
</dbReference>
<dbReference type="SUPFAM" id="SSF46785">
    <property type="entry name" value="Winged helix' DNA-binding domain"/>
    <property type="match status" value="1"/>
</dbReference>
<gene>
    <name evidence="3" type="ORF">GA0074694_4525</name>
</gene>
<dbReference type="RefSeq" id="WP_091461405.1">
    <property type="nucleotide sequence ID" value="NZ_FMHU01000002.1"/>
</dbReference>
<dbReference type="STRING" id="47866.GA0074694_4525"/>
<dbReference type="Gene3D" id="1.10.10.10">
    <property type="entry name" value="Winged helix-like DNA-binding domain superfamily/Winged helix DNA-binding domain"/>
    <property type="match status" value="1"/>
</dbReference>
<evidence type="ECO:0000259" key="2">
    <source>
        <dbReference type="Pfam" id="PF03551"/>
    </source>
</evidence>
<dbReference type="InterPro" id="IPR036388">
    <property type="entry name" value="WH-like_DNA-bd_sf"/>
</dbReference>
<keyword evidence="4" id="KW-1185">Reference proteome</keyword>
<evidence type="ECO:0000313" key="3">
    <source>
        <dbReference type="EMBL" id="SCL26458.1"/>
    </source>
</evidence>
<feature type="domain" description="Transcription regulator PadR N-terminal" evidence="2">
    <location>
        <begin position="64"/>
        <end position="131"/>
    </location>
</feature>
<evidence type="ECO:0000313" key="4">
    <source>
        <dbReference type="Proteomes" id="UP000198906"/>
    </source>
</evidence>
<dbReference type="EMBL" id="FMHU01000002">
    <property type="protein sequence ID" value="SCL26458.1"/>
    <property type="molecule type" value="Genomic_DNA"/>
</dbReference>
<sequence length="216" mass="23110">MPEHPSRRVHVGPGGDPDHLPAFPPMPPKPVPPPPPAPPPSPAAPVPPGGRSARMRRGDVRAALLALLDEQPRNGYQLIQAVAERSGGRWRPSPGAVYPALSQLEEEGLVAVTGTGSDRRCHLTEAGRAFVAAHRDRVHEPWRAAARLLPERVADVRHALDGLTSAVAQVGSTGTDDQLTRAVRVLDTARHDLYRILADDHATEAGTRPDPTGDPR</sequence>
<keyword evidence="3" id="KW-0238">DNA-binding</keyword>
<dbReference type="PANTHER" id="PTHR43252:SF2">
    <property type="entry name" value="TRANSCRIPTION REGULATOR, PADR-LIKE FAMILY"/>
    <property type="match status" value="1"/>
</dbReference>
<reference evidence="4" key="1">
    <citation type="submission" date="2016-06" db="EMBL/GenBank/DDBJ databases">
        <authorList>
            <person name="Varghese N."/>
        </authorList>
    </citation>
    <scope>NUCLEOTIDE SEQUENCE [LARGE SCALE GENOMIC DNA]</scope>
    <source>
        <strain evidence="4">DSM 46123</strain>
    </source>
</reference>
<protein>
    <submittedName>
        <fullName evidence="3">DNA-binding transcriptional regulator, PadR family</fullName>
    </submittedName>
</protein>
<feature type="region of interest" description="Disordered" evidence="1">
    <location>
        <begin position="1"/>
        <end position="54"/>
    </location>
</feature>
<organism evidence="3 4">
    <name type="scientific">Micromonospora inyonensis</name>
    <dbReference type="NCBI Taxonomy" id="47866"/>
    <lineage>
        <taxon>Bacteria</taxon>
        <taxon>Bacillati</taxon>
        <taxon>Actinomycetota</taxon>
        <taxon>Actinomycetes</taxon>
        <taxon>Micromonosporales</taxon>
        <taxon>Micromonosporaceae</taxon>
        <taxon>Micromonospora</taxon>
    </lineage>
</organism>
<dbReference type="PANTHER" id="PTHR43252">
    <property type="entry name" value="TRANSCRIPTIONAL REGULATOR YQJI"/>
    <property type="match status" value="1"/>
</dbReference>
<dbReference type="InterPro" id="IPR036390">
    <property type="entry name" value="WH_DNA-bd_sf"/>
</dbReference>
<proteinExistence type="predicted"/>
<name>A0A1C6SAI7_9ACTN</name>
<dbReference type="Pfam" id="PF03551">
    <property type="entry name" value="PadR"/>
    <property type="match status" value="1"/>
</dbReference>
<evidence type="ECO:0000256" key="1">
    <source>
        <dbReference type="SAM" id="MobiDB-lite"/>
    </source>
</evidence>
<dbReference type="GO" id="GO:0003677">
    <property type="term" value="F:DNA binding"/>
    <property type="evidence" value="ECO:0007669"/>
    <property type="project" value="UniProtKB-KW"/>
</dbReference>
<feature type="compositionally biased region" description="Pro residues" evidence="1">
    <location>
        <begin position="22"/>
        <end position="48"/>
    </location>
</feature>
<dbReference type="AlphaFoldDB" id="A0A1C6SAI7"/>
<accession>A0A1C6SAI7</accession>
<dbReference type="Proteomes" id="UP000198906">
    <property type="component" value="Unassembled WGS sequence"/>
</dbReference>